<dbReference type="Pfam" id="PF03255">
    <property type="entry name" value="ACCA"/>
    <property type="match status" value="1"/>
</dbReference>
<evidence type="ECO:0000256" key="7">
    <source>
        <dbReference type="ARBA" id="ARBA00022840"/>
    </source>
</evidence>
<dbReference type="InterPro" id="IPR001095">
    <property type="entry name" value="Acetyl_CoA_COase_a_su"/>
</dbReference>
<comment type="pathway">
    <text evidence="1">Lipid metabolism; malonyl-CoA biosynthesis; malonyl-CoA from acetyl-CoA: step 1/1.</text>
</comment>
<dbReference type="EMBL" id="CYZT01000956">
    <property type="protein sequence ID" value="CUQ35638.1"/>
    <property type="molecule type" value="Genomic_DNA"/>
</dbReference>
<keyword evidence="9" id="KW-0275">Fatty acid biosynthesis</keyword>
<dbReference type="PANTHER" id="PTHR42853:SF3">
    <property type="entry name" value="ACETYL-COENZYME A CARBOXYLASE CARBOXYL TRANSFERASE SUBUNIT ALPHA, CHLOROPLASTIC"/>
    <property type="match status" value="1"/>
</dbReference>
<sequence>MYSVLSPEGFAAILWKDASRSDEACGVMKLTAADLLELEVADRIIPEPEGGAHTNPAALFRTLDTALVKELNALGKLSGPALAAGRYKKFRAMGAKALRKERT</sequence>
<evidence type="ECO:0000256" key="1">
    <source>
        <dbReference type="ARBA" id="ARBA00004956"/>
    </source>
</evidence>
<keyword evidence="6" id="KW-0276">Fatty acid metabolism</keyword>
<accession>A0A174VU16</accession>
<keyword evidence="3" id="KW-0444">Lipid biosynthesis</keyword>
<dbReference type="SUPFAM" id="SSF52096">
    <property type="entry name" value="ClpP/crotonase"/>
    <property type="match status" value="1"/>
</dbReference>
<name>A0A174VU16_FLAPL</name>
<evidence type="ECO:0000259" key="11">
    <source>
        <dbReference type="PROSITE" id="PS50989"/>
    </source>
</evidence>
<dbReference type="GO" id="GO:0005524">
    <property type="term" value="F:ATP binding"/>
    <property type="evidence" value="ECO:0007669"/>
    <property type="project" value="UniProtKB-KW"/>
</dbReference>
<organism evidence="12 13">
    <name type="scientific">Flavonifractor plautii</name>
    <name type="common">Fusobacterium plautii</name>
    <dbReference type="NCBI Taxonomy" id="292800"/>
    <lineage>
        <taxon>Bacteria</taxon>
        <taxon>Bacillati</taxon>
        <taxon>Bacillota</taxon>
        <taxon>Clostridia</taxon>
        <taxon>Eubacteriales</taxon>
        <taxon>Oscillospiraceae</taxon>
        <taxon>Flavonifractor</taxon>
    </lineage>
</organism>
<dbReference type="GO" id="GO:0016743">
    <property type="term" value="F:carboxyl- or carbamoyltransferase activity"/>
    <property type="evidence" value="ECO:0007669"/>
    <property type="project" value="InterPro"/>
</dbReference>
<evidence type="ECO:0000256" key="4">
    <source>
        <dbReference type="ARBA" id="ARBA00022679"/>
    </source>
</evidence>
<dbReference type="InterPro" id="IPR029045">
    <property type="entry name" value="ClpP/crotonase-like_dom_sf"/>
</dbReference>
<dbReference type="Gene3D" id="3.90.226.10">
    <property type="entry name" value="2-enoyl-CoA Hydratase, Chain A, domain 1"/>
    <property type="match status" value="1"/>
</dbReference>
<comment type="catalytic activity">
    <reaction evidence="10">
        <text>N(6)-carboxybiotinyl-L-lysyl-[protein] + acetyl-CoA = N(6)-biotinyl-L-lysyl-[protein] + malonyl-CoA</text>
        <dbReference type="Rhea" id="RHEA:54728"/>
        <dbReference type="Rhea" id="RHEA-COMP:10505"/>
        <dbReference type="Rhea" id="RHEA-COMP:10506"/>
        <dbReference type="ChEBI" id="CHEBI:57288"/>
        <dbReference type="ChEBI" id="CHEBI:57384"/>
        <dbReference type="ChEBI" id="CHEBI:83144"/>
        <dbReference type="ChEBI" id="CHEBI:83145"/>
        <dbReference type="EC" id="2.1.3.15"/>
    </reaction>
</comment>
<evidence type="ECO:0000256" key="8">
    <source>
        <dbReference type="ARBA" id="ARBA00023098"/>
    </source>
</evidence>
<gene>
    <name evidence="12" type="primary">accA</name>
    <name evidence="12" type="ORF">ERS852411_04291</name>
</gene>
<evidence type="ECO:0000256" key="2">
    <source>
        <dbReference type="ARBA" id="ARBA00011883"/>
    </source>
</evidence>
<dbReference type="GO" id="GO:2001295">
    <property type="term" value="P:malonyl-CoA biosynthetic process"/>
    <property type="evidence" value="ECO:0007669"/>
    <property type="project" value="UniProtKB-UniPathway"/>
</dbReference>
<evidence type="ECO:0000313" key="12">
    <source>
        <dbReference type="EMBL" id="CUQ35638.1"/>
    </source>
</evidence>
<evidence type="ECO:0000256" key="6">
    <source>
        <dbReference type="ARBA" id="ARBA00022832"/>
    </source>
</evidence>
<dbReference type="GO" id="GO:0009317">
    <property type="term" value="C:acetyl-CoA carboxylase complex"/>
    <property type="evidence" value="ECO:0007669"/>
    <property type="project" value="InterPro"/>
</dbReference>
<dbReference type="EC" id="2.1.3.15" evidence="2"/>
<evidence type="ECO:0000256" key="9">
    <source>
        <dbReference type="ARBA" id="ARBA00023160"/>
    </source>
</evidence>
<protein>
    <recommendedName>
        <fullName evidence="2">acetyl-CoA carboxytransferase</fullName>
        <ecNumber evidence="2">2.1.3.15</ecNumber>
    </recommendedName>
</protein>
<dbReference type="AlphaFoldDB" id="A0A174VU16"/>
<proteinExistence type="predicted"/>
<evidence type="ECO:0000256" key="3">
    <source>
        <dbReference type="ARBA" id="ARBA00022516"/>
    </source>
</evidence>
<dbReference type="Proteomes" id="UP000095746">
    <property type="component" value="Unassembled WGS sequence"/>
</dbReference>
<keyword evidence="7" id="KW-0067">ATP-binding</keyword>
<dbReference type="UniPathway" id="UPA00655">
    <property type="reaction ID" value="UER00711"/>
</dbReference>
<reference evidence="12 13" key="1">
    <citation type="submission" date="2015-09" db="EMBL/GenBank/DDBJ databases">
        <authorList>
            <consortium name="Pathogen Informatics"/>
        </authorList>
    </citation>
    <scope>NUCLEOTIDE SEQUENCE [LARGE SCALE GENOMIC DNA]</scope>
    <source>
        <strain evidence="12 13">2789STDY5608854</strain>
    </source>
</reference>
<dbReference type="PROSITE" id="PS50989">
    <property type="entry name" value="COA_CT_CTER"/>
    <property type="match status" value="1"/>
</dbReference>
<dbReference type="InterPro" id="IPR011763">
    <property type="entry name" value="COA_CT_C"/>
</dbReference>
<keyword evidence="4 12" id="KW-0808">Transferase</keyword>
<evidence type="ECO:0000313" key="13">
    <source>
        <dbReference type="Proteomes" id="UP000095746"/>
    </source>
</evidence>
<feature type="domain" description="CoA carboxyltransferase C-terminal" evidence="11">
    <location>
        <begin position="1"/>
        <end position="73"/>
    </location>
</feature>
<keyword evidence="5" id="KW-0547">Nucleotide-binding</keyword>
<evidence type="ECO:0000256" key="5">
    <source>
        <dbReference type="ARBA" id="ARBA00022741"/>
    </source>
</evidence>
<keyword evidence="12" id="KW-0436">Ligase</keyword>
<dbReference type="PANTHER" id="PTHR42853">
    <property type="entry name" value="ACETYL-COENZYME A CARBOXYLASE CARBOXYL TRANSFERASE SUBUNIT ALPHA"/>
    <property type="match status" value="1"/>
</dbReference>
<evidence type="ECO:0000256" key="10">
    <source>
        <dbReference type="ARBA" id="ARBA00049152"/>
    </source>
</evidence>
<dbReference type="GO" id="GO:0006633">
    <property type="term" value="P:fatty acid biosynthetic process"/>
    <property type="evidence" value="ECO:0007669"/>
    <property type="project" value="UniProtKB-KW"/>
</dbReference>
<keyword evidence="8" id="KW-0443">Lipid metabolism</keyword>
<dbReference type="GO" id="GO:0003989">
    <property type="term" value="F:acetyl-CoA carboxylase activity"/>
    <property type="evidence" value="ECO:0007669"/>
    <property type="project" value="InterPro"/>
</dbReference>